<gene>
    <name evidence="1" type="ORF">A6M13_03150</name>
</gene>
<protein>
    <submittedName>
        <fullName evidence="1">Uncharacterized protein</fullName>
    </submittedName>
</protein>
<sequence>MKKFVIIFGMSELLARLGSFHKVAGNDRRNFERSTRSLHKILTDIVKSQDIIGKEGLHASMNVKKEAKGFQRRYILWLNKCSN</sequence>
<name>A0A1C0YBR6_9BACL</name>
<reference evidence="1 2" key="1">
    <citation type="submission" date="2016-07" db="EMBL/GenBank/DDBJ databases">
        <title>Caryophanon tenue genome sequencing.</title>
        <authorList>
            <person name="Verma A."/>
            <person name="Pal Y."/>
            <person name="Krishnamurthi S."/>
        </authorList>
    </citation>
    <scope>NUCLEOTIDE SEQUENCE [LARGE SCALE GENOMIC DNA]</scope>
    <source>
        <strain evidence="1 2">DSM 14152</strain>
    </source>
</reference>
<dbReference type="EMBL" id="MASJ01000023">
    <property type="protein sequence ID" value="OCS84590.1"/>
    <property type="molecule type" value="Genomic_DNA"/>
</dbReference>
<organism evidence="1 2">
    <name type="scientific">Caryophanon tenue</name>
    <dbReference type="NCBI Taxonomy" id="33978"/>
    <lineage>
        <taxon>Bacteria</taxon>
        <taxon>Bacillati</taxon>
        <taxon>Bacillota</taxon>
        <taxon>Bacilli</taxon>
        <taxon>Bacillales</taxon>
        <taxon>Caryophanaceae</taxon>
        <taxon>Caryophanon</taxon>
    </lineage>
</organism>
<evidence type="ECO:0000313" key="2">
    <source>
        <dbReference type="Proteomes" id="UP000093199"/>
    </source>
</evidence>
<evidence type="ECO:0000313" key="1">
    <source>
        <dbReference type="EMBL" id="OCS84590.1"/>
    </source>
</evidence>
<comment type="caution">
    <text evidence="1">The sequence shown here is derived from an EMBL/GenBank/DDBJ whole genome shotgun (WGS) entry which is preliminary data.</text>
</comment>
<proteinExistence type="predicted"/>
<dbReference type="AlphaFoldDB" id="A0A1C0YBR6"/>
<dbReference type="RefSeq" id="WP_066545635.1">
    <property type="nucleotide sequence ID" value="NZ_MASJ01000023.1"/>
</dbReference>
<keyword evidence="2" id="KW-1185">Reference proteome</keyword>
<dbReference type="Proteomes" id="UP000093199">
    <property type="component" value="Unassembled WGS sequence"/>
</dbReference>
<accession>A0A1C0YBR6</accession>